<organism evidence="5 6">
    <name type="scientific">Falsiroseomonas bella</name>
    <dbReference type="NCBI Taxonomy" id="2184016"/>
    <lineage>
        <taxon>Bacteria</taxon>
        <taxon>Pseudomonadati</taxon>
        <taxon>Pseudomonadota</taxon>
        <taxon>Alphaproteobacteria</taxon>
        <taxon>Acetobacterales</taxon>
        <taxon>Roseomonadaceae</taxon>
        <taxon>Falsiroseomonas</taxon>
    </lineage>
</organism>
<name>A0A317FBB3_9PROT</name>
<dbReference type="GO" id="GO:0035999">
    <property type="term" value="P:tetrahydrofolate interconversion"/>
    <property type="evidence" value="ECO:0007669"/>
    <property type="project" value="TreeGrafter"/>
</dbReference>
<sequence>MARPPNSLASPVCFLHELEPDAAGGFAAVDPQQRRDVARFRRAERERLIAARIALGVATRASLSARIAAHLDTLLGDPRGIVVSAWMPFRGEPDLRPWMASANARGAITALPVAEAHGRPLEFRRWQPGEALRPGLWNIPVPAAGDAVIPAVVLAPLVGFDPAFYRLGYGGGFFDRTLAALSPRPRAIGVGFALSRMPTIFPQPHDIPMTAIVTEDGVLDAPPVPPPDGPPGCR</sequence>
<comment type="cofactor">
    <cofactor evidence="4">
        <name>Mg(2+)</name>
        <dbReference type="ChEBI" id="CHEBI:18420"/>
    </cofactor>
</comment>
<evidence type="ECO:0000313" key="5">
    <source>
        <dbReference type="EMBL" id="PWS35239.1"/>
    </source>
</evidence>
<keyword evidence="5" id="KW-0436">Ligase</keyword>
<dbReference type="Proteomes" id="UP000245765">
    <property type="component" value="Unassembled WGS sequence"/>
</dbReference>
<dbReference type="PANTHER" id="PTHR23407:SF1">
    <property type="entry name" value="5-FORMYLTETRAHYDROFOLATE CYCLO-LIGASE"/>
    <property type="match status" value="1"/>
</dbReference>
<keyword evidence="6" id="KW-1185">Reference proteome</keyword>
<dbReference type="AlphaFoldDB" id="A0A317FBB3"/>
<dbReference type="NCBIfam" id="TIGR02727">
    <property type="entry name" value="MTHFS_bact"/>
    <property type="match status" value="1"/>
</dbReference>
<proteinExistence type="inferred from homology"/>
<dbReference type="GO" id="GO:0009396">
    <property type="term" value="P:folic acid-containing compound biosynthetic process"/>
    <property type="evidence" value="ECO:0007669"/>
    <property type="project" value="TreeGrafter"/>
</dbReference>
<dbReference type="GO" id="GO:0046872">
    <property type="term" value="F:metal ion binding"/>
    <property type="evidence" value="ECO:0007669"/>
    <property type="project" value="UniProtKB-KW"/>
</dbReference>
<dbReference type="SUPFAM" id="SSF100950">
    <property type="entry name" value="NagB/RpiA/CoA transferase-like"/>
    <property type="match status" value="1"/>
</dbReference>
<keyword evidence="4" id="KW-0479">Metal-binding</keyword>
<dbReference type="InterPro" id="IPR037171">
    <property type="entry name" value="NagB/RpiA_transferase-like"/>
</dbReference>
<dbReference type="Pfam" id="PF01812">
    <property type="entry name" value="5-FTHF_cyc-lig"/>
    <property type="match status" value="1"/>
</dbReference>
<dbReference type="InterPro" id="IPR024185">
    <property type="entry name" value="FTHF_cligase-like_sf"/>
</dbReference>
<reference evidence="6" key="1">
    <citation type="submission" date="2018-05" db="EMBL/GenBank/DDBJ databases">
        <authorList>
            <person name="Du Z."/>
            <person name="Wang X."/>
        </authorList>
    </citation>
    <scope>NUCLEOTIDE SEQUENCE [LARGE SCALE GENOMIC DNA]</scope>
    <source>
        <strain evidence="6">CQN31</strain>
    </source>
</reference>
<dbReference type="GO" id="GO:0030272">
    <property type="term" value="F:5-formyltetrahydrofolate cyclo-ligase activity"/>
    <property type="evidence" value="ECO:0007669"/>
    <property type="project" value="UniProtKB-EC"/>
</dbReference>
<evidence type="ECO:0000256" key="3">
    <source>
        <dbReference type="ARBA" id="ARBA00022840"/>
    </source>
</evidence>
<keyword evidence="3 4" id="KW-0067">ATP-binding</keyword>
<dbReference type="EMBL" id="QGNA01000005">
    <property type="protein sequence ID" value="PWS35239.1"/>
    <property type="molecule type" value="Genomic_DNA"/>
</dbReference>
<dbReference type="GO" id="GO:0005524">
    <property type="term" value="F:ATP binding"/>
    <property type="evidence" value="ECO:0007669"/>
    <property type="project" value="UniProtKB-KW"/>
</dbReference>
<comment type="similarity">
    <text evidence="1 4">Belongs to the 5-formyltetrahydrofolate cyclo-ligase family.</text>
</comment>
<evidence type="ECO:0000256" key="2">
    <source>
        <dbReference type="ARBA" id="ARBA00022741"/>
    </source>
</evidence>
<gene>
    <name evidence="5" type="ORF">DFH01_23330</name>
</gene>
<protein>
    <recommendedName>
        <fullName evidence="4">5-formyltetrahydrofolate cyclo-ligase</fullName>
        <ecNumber evidence="4">6.3.3.2</ecNumber>
    </recommendedName>
</protein>
<dbReference type="Gene3D" id="3.40.50.10420">
    <property type="entry name" value="NagB/RpiA/CoA transferase-like"/>
    <property type="match status" value="1"/>
</dbReference>
<keyword evidence="2 4" id="KW-0547">Nucleotide-binding</keyword>
<dbReference type="InterPro" id="IPR002698">
    <property type="entry name" value="FTHF_cligase"/>
</dbReference>
<dbReference type="RefSeq" id="WP_109872884.1">
    <property type="nucleotide sequence ID" value="NZ_QGNA01000005.1"/>
</dbReference>
<dbReference type="OrthoDB" id="9801938at2"/>
<evidence type="ECO:0000313" key="6">
    <source>
        <dbReference type="Proteomes" id="UP000245765"/>
    </source>
</evidence>
<comment type="catalytic activity">
    <reaction evidence="4">
        <text>(6S)-5-formyl-5,6,7,8-tetrahydrofolate + ATP = (6R)-5,10-methenyltetrahydrofolate + ADP + phosphate</text>
        <dbReference type="Rhea" id="RHEA:10488"/>
        <dbReference type="ChEBI" id="CHEBI:30616"/>
        <dbReference type="ChEBI" id="CHEBI:43474"/>
        <dbReference type="ChEBI" id="CHEBI:57455"/>
        <dbReference type="ChEBI" id="CHEBI:57457"/>
        <dbReference type="ChEBI" id="CHEBI:456216"/>
        <dbReference type="EC" id="6.3.3.2"/>
    </reaction>
</comment>
<dbReference type="EC" id="6.3.3.2" evidence="4"/>
<accession>A0A317FBB3</accession>
<evidence type="ECO:0000256" key="4">
    <source>
        <dbReference type="RuleBase" id="RU361279"/>
    </source>
</evidence>
<evidence type="ECO:0000256" key="1">
    <source>
        <dbReference type="ARBA" id="ARBA00010638"/>
    </source>
</evidence>
<comment type="caution">
    <text evidence="5">The sequence shown here is derived from an EMBL/GenBank/DDBJ whole genome shotgun (WGS) entry which is preliminary data.</text>
</comment>
<dbReference type="PANTHER" id="PTHR23407">
    <property type="entry name" value="ATPASE INHIBITOR/5-FORMYLTETRAHYDROFOLATE CYCLO-LIGASE"/>
    <property type="match status" value="1"/>
</dbReference>
<keyword evidence="4" id="KW-0460">Magnesium</keyword>